<feature type="compositionally biased region" description="Low complexity" evidence="1">
    <location>
        <begin position="176"/>
        <end position="187"/>
    </location>
</feature>
<protein>
    <submittedName>
        <fullName evidence="2">MarR family transcriptional regulator</fullName>
    </submittedName>
</protein>
<reference evidence="2" key="1">
    <citation type="submission" date="2022-10" db="EMBL/GenBank/DDBJ databases">
        <title>The complete genomes of actinobacterial strains from the NBC collection.</title>
        <authorList>
            <person name="Joergensen T.S."/>
            <person name="Alvarez Arevalo M."/>
            <person name="Sterndorff E.B."/>
            <person name="Faurdal D."/>
            <person name="Vuksanovic O."/>
            <person name="Mourched A.-S."/>
            <person name="Charusanti P."/>
            <person name="Shaw S."/>
            <person name="Blin K."/>
            <person name="Weber T."/>
        </authorList>
    </citation>
    <scope>NUCLEOTIDE SEQUENCE</scope>
    <source>
        <strain evidence="2">NBC_00008</strain>
    </source>
</reference>
<name>A0AAU2VPY3_9ACTN</name>
<proteinExistence type="predicted"/>
<evidence type="ECO:0000256" key="1">
    <source>
        <dbReference type="SAM" id="MobiDB-lite"/>
    </source>
</evidence>
<accession>A0AAU2VPY3</accession>
<feature type="compositionally biased region" description="Pro residues" evidence="1">
    <location>
        <begin position="151"/>
        <end position="164"/>
    </location>
</feature>
<evidence type="ECO:0000313" key="2">
    <source>
        <dbReference type="EMBL" id="WTW69643.1"/>
    </source>
</evidence>
<feature type="region of interest" description="Disordered" evidence="1">
    <location>
        <begin position="135"/>
        <end position="187"/>
    </location>
</feature>
<sequence>MAVQNCNPALSASAVSPPYPMAHPGYGKRTAPDQRPSHADDFALLPFRERYVAGFIERLPEGAAMSVKCLAKQLPLYGQQAISSALTALSVAGHLRRVRCAVGDGDEVRWVFRTYWSRTAHDNEWWANRLAPAPVREPVPEPEREAVPVPESVPEPAPTPAPEPDPVREPQPERPAPTATPSVSSAPSPAYLALAGLGRVDARLALSAADCTALEALAEQWFARGVDADYLTGALTAGLPARVDSPVGLVRHRLTGKIPPQLPTAPTPPPAGAPVRRVMMECTECGTPGRPEALPDGLCQPCRQPVTPTASPVAAPPAERDVTQLVAGLRDLLKTP</sequence>
<dbReference type="AlphaFoldDB" id="A0AAU2VPY3"/>
<gene>
    <name evidence="2" type="ORF">OG398_15865</name>
</gene>
<organism evidence="2">
    <name type="scientific">Streptomyces sp. NBC_00008</name>
    <dbReference type="NCBI Taxonomy" id="2903610"/>
    <lineage>
        <taxon>Bacteria</taxon>
        <taxon>Bacillati</taxon>
        <taxon>Actinomycetota</taxon>
        <taxon>Actinomycetes</taxon>
        <taxon>Kitasatosporales</taxon>
        <taxon>Streptomycetaceae</taxon>
        <taxon>Streptomyces</taxon>
    </lineage>
</organism>
<dbReference type="EMBL" id="CP108313">
    <property type="protein sequence ID" value="WTW69643.1"/>
    <property type="molecule type" value="Genomic_DNA"/>
</dbReference>